<dbReference type="eggNOG" id="COG1232">
    <property type="taxonomic scope" value="Bacteria"/>
</dbReference>
<evidence type="ECO:0000259" key="1">
    <source>
        <dbReference type="Pfam" id="PF01593"/>
    </source>
</evidence>
<dbReference type="AlphaFoldDB" id="E6TSM8"/>
<accession>E6TSM8</accession>
<dbReference type="Gene3D" id="3.90.660.50">
    <property type="match status" value="1"/>
</dbReference>
<dbReference type="InterPro" id="IPR002937">
    <property type="entry name" value="Amino_oxidase"/>
</dbReference>
<dbReference type="GO" id="GO:0016491">
    <property type="term" value="F:oxidoreductase activity"/>
    <property type="evidence" value="ECO:0007669"/>
    <property type="project" value="InterPro"/>
</dbReference>
<dbReference type="PRINTS" id="PR00368">
    <property type="entry name" value="FADPNR"/>
</dbReference>
<evidence type="ECO:0000313" key="3">
    <source>
        <dbReference type="Proteomes" id="UP000001401"/>
    </source>
</evidence>
<dbReference type="Proteomes" id="UP000001401">
    <property type="component" value="Chromosome"/>
</dbReference>
<gene>
    <name evidence="2" type="ordered locus">Bcell_1271</name>
</gene>
<dbReference type="OrthoDB" id="269318at2"/>
<dbReference type="PRINTS" id="PR00469">
    <property type="entry name" value="PNDRDTASEII"/>
</dbReference>
<protein>
    <submittedName>
        <fullName evidence="2">FAD-dependent pyridine nucleotide-disulfide oxidoreductase</fullName>
    </submittedName>
</protein>
<proteinExistence type="predicted"/>
<evidence type="ECO:0000313" key="2">
    <source>
        <dbReference type="EMBL" id="ADU29536.1"/>
    </source>
</evidence>
<feature type="domain" description="Amine oxidase" evidence="1">
    <location>
        <begin position="14"/>
        <end position="417"/>
    </location>
</feature>
<dbReference type="STRING" id="649639.Bcell_1271"/>
<dbReference type="KEGG" id="bco:Bcell_1271"/>
<dbReference type="PANTHER" id="PTHR42923:SF3">
    <property type="entry name" value="PROTOPORPHYRINOGEN OXIDASE"/>
    <property type="match status" value="1"/>
</dbReference>
<name>E6TSM8_EVAC2</name>
<organism evidence="2 3">
    <name type="scientific">Evansella cellulosilytica (strain ATCC 21833 / DSM 2522 / FERM P-1141 / JCM 9156 / N-4)</name>
    <name type="common">Bacillus cellulosilyticus</name>
    <dbReference type="NCBI Taxonomy" id="649639"/>
    <lineage>
        <taxon>Bacteria</taxon>
        <taxon>Bacillati</taxon>
        <taxon>Bacillota</taxon>
        <taxon>Bacilli</taxon>
        <taxon>Bacillales</taxon>
        <taxon>Bacillaceae</taxon>
        <taxon>Evansella</taxon>
    </lineage>
</organism>
<dbReference type="EMBL" id="CP002394">
    <property type="protein sequence ID" value="ADU29536.1"/>
    <property type="molecule type" value="Genomic_DNA"/>
</dbReference>
<dbReference type="HOGENOM" id="CLU_028676_0_0_9"/>
<dbReference type="PANTHER" id="PTHR42923">
    <property type="entry name" value="PROTOPORPHYRINOGEN OXIDASE"/>
    <property type="match status" value="1"/>
</dbReference>
<dbReference type="RefSeq" id="WP_013487876.1">
    <property type="nucleotide sequence ID" value="NC_014829.1"/>
</dbReference>
<dbReference type="Gene3D" id="3.50.50.60">
    <property type="entry name" value="FAD/NAD(P)-binding domain"/>
    <property type="match status" value="1"/>
</dbReference>
<keyword evidence="3" id="KW-1185">Reference proteome</keyword>
<dbReference type="InterPro" id="IPR036188">
    <property type="entry name" value="FAD/NAD-bd_sf"/>
</dbReference>
<sequence length="424" mass="47506">MIKKWDVVIVGGGLAGYVAANYLGRKGVSVLLLEKSSQVGGRARTVKIKQNFFNIGPHAFYSKGQGREILEELKVKLVGKSPSRRCTLVNNDQFYDAPFSPISILNTKLLNWHERFEWINCLLKINRDIPIELEKINFQQWVEQTASSESVRSLLYTLGRLATYCHAPSDTAAKVIVAQMKLAMKGTLYLDGGWQTIIDQLHQQAVLLGVQIQTTATVTEINFRGMQAGFHILLADGKEIQGENMIYTAEPNKLNTLLKQAPTKKNTFYDRVMPVTAATLDVALTNLPHPKQIFSMGIEDALYFSVHSASARLSDQGNHIIHVLKYLSPDVNINSKEIKSELESFLDKIQPGWQEYKVNSRFLPQLIVNQRLPKIGDEKKLESTGIPGLFLAGDWASADWILSEGAIRSGKRAAMEIVQRKGRR</sequence>
<dbReference type="SUPFAM" id="SSF51905">
    <property type="entry name" value="FAD/NAD(P)-binding domain"/>
    <property type="match status" value="1"/>
</dbReference>
<dbReference type="InterPro" id="IPR050464">
    <property type="entry name" value="Zeta_carotene_desat/Oxidored"/>
</dbReference>
<dbReference type="Pfam" id="PF01593">
    <property type="entry name" value="Amino_oxidase"/>
    <property type="match status" value="1"/>
</dbReference>
<reference evidence="2 3" key="1">
    <citation type="submission" date="2010-12" db="EMBL/GenBank/DDBJ databases">
        <title>Complete sequence of Bacillus cellulosilyticus DSM 2522.</title>
        <authorList>
            <consortium name="US DOE Joint Genome Institute"/>
            <person name="Lucas S."/>
            <person name="Copeland A."/>
            <person name="Lapidus A."/>
            <person name="Cheng J.-F."/>
            <person name="Bruce D."/>
            <person name="Goodwin L."/>
            <person name="Pitluck S."/>
            <person name="Chertkov O."/>
            <person name="Detter J.C."/>
            <person name="Han C."/>
            <person name="Tapia R."/>
            <person name="Land M."/>
            <person name="Hauser L."/>
            <person name="Jeffries C."/>
            <person name="Kyrpides N."/>
            <person name="Ivanova N."/>
            <person name="Mikhailova N."/>
            <person name="Brumm P."/>
            <person name="Mead D."/>
            <person name="Woyke T."/>
        </authorList>
    </citation>
    <scope>NUCLEOTIDE SEQUENCE [LARGE SCALE GENOMIC DNA]</scope>
    <source>
        <strain evidence="3">ATCC 21833 / DSM 2522 / FERM P-1141 / JCM 9156 / N-4</strain>
    </source>
</reference>